<feature type="non-terminal residue" evidence="1">
    <location>
        <position position="147"/>
    </location>
</feature>
<organism evidence="1 2">
    <name type="scientific">Coniosporium uncinatum</name>
    <dbReference type="NCBI Taxonomy" id="93489"/>
    <lineage>
        <taxon>Eukaryota</taxon>
        <taxon>Fungi</taxon>
        <taxon>Dikarya</taxon>
        <taxon>Ascomycota</taxon>
        <taxon>Pezizomycotina</taxon>
        <taxon>Dothideomycetes</taxon>
        <taxon>Dothideomycetes incertae sedis</taxon>
        <taxon>Coniosporium</taxon>
    </lineage>
</organism>
<evidence type="ECO:0000313" key="2">
    <source>
        <dbReference type="Proteomes" id="UP001186974"/>
    </source>
</evidence>
<sequence>MSQQEFDNLWADAIGEVEGRDEVVVGSDGHTGQRTVKSTSLARISLSCQVRRSIRQTLADNIGKLALMILILASGGYGKLRIEGNRKTETQAKELAKMALGKLAEQASLHAYDPQNFPESYIGMGNLRDDVLRDEFSASRRTKLWEK</sequence>
<reference evidence="1" key="1">
    <citation type="submission" date="2024-09" db="EMBL/GenBank/DDBJ databases">
        <title>Black Yeasts Isolated from many extreme environments.</title>
        <authorList>
            <person name="Coleine C."/>
            <person name="Stajich J.E."/>
            <person name="Selbmann L."/>
        </authorList>
    </citation>
    <scope>NUCLEOTIDE SEQUENCE</scope>
    <source>
        <strain evidence="1">CCFEE 5737</strain>
    </source>
</reference>
<dbReference type="Proteomes" id="UP001186974">
    <property type="component" value="Unassembled WGS sequence"/>
</dbReference>
<protein>
    <submittedName>
        <fullName evidence="1">Uncharacterized protein</fullName>
    </submittedName>
</protein>
<accession>A0ACC3DDZ0</accession>
<evidence type="ECO:0000313" key="1">
    <source>
        <dbReference type="EMBL" id="KAK3065891.1"/>
    </source>
</evidence>
<gene>
    <name evidence="1" type="ORF">LTS18_002269</name>
</gene>
<proteinExistence type="predicted"/>
<keyword evidence="2" id="KW-1185">Reference proteome</keyword>
<name>A0ACC3DDZ0_9PEZI</name>
<comment type="caution">
    <text evidence="1">The sequence shown here is derived from an EMBL/GenBank/DDBJ whole genome shotgun (WGS) entry which is preliminary data.</text>
</comment>
<dbReference type="EMBL" id="JAWDJW010006140">
    <property type="protein sequence ID" value="KAK3065891.1"/>
    <property type="molecule type" value="Genomic_DNA"/>
</dbReference>